<accession>A0A1Y6K646</accession>
<feature type="domain" description="Aminotransferase class I/classII large" evidence="5">
    <location>
        <begin position="34"/>
        <end position="381"/>
    </location>
</feature>
<reference evidence="7" key="1">
    <citation type="submission" date="2017-05" db="EMBL/GenBank/DDBJ databases">
        <authorList>
            <person name="Kirkegaard R."/>
            <person name="Mcilroy J S."/>
        </authorList>
    </citation>
    <scope>NUCLEOTIDE SEQUENCE [LARGE SCALE GENOMIC DNA]</scope>
</reference>
<dbReference type="OrthoDB" id="9813612at2"/>
<evidence type="ECO:0000313" key="6">
    <source>
        <dbReference type="EMBL" id="SMX54317.1"/>
    </source>
</evidence>
<evidence type="ECO:0000256" key="3">
    <source>
        <dbReference type="ARBA" id="ARBA00022679"/>
    </source>
</evidence>
<dbReference type="AlphaFoldDB" id="A0A1Y6K646"/>
<keyword evidence="2 4" id="KW-0032">Aminotransferase</keyword>
<dbReference type="PANTHER" id="PTHR42832">
    <property type="entry name" value="AMINO ACID AMINOTRANSFERASE"/>
    <property type="match status" value="1"/>
</dbReference>
<proteinExistence type="inferred from homology"/>
<dbReference type="KEGG" id="abat:CFX1CAM_1252"/>
<dbReference type="Pfam" id="PF00155">
    <property type="entry name" value="Aminotran_1_2"/>
    <property type="match status" value="1"/>
</dbReference>
<dbReference type="Gene3D" id="3.90.1150.10">
    <property type="entry name" value="Aspartate Aminotransferase, domain 1"/>
    <property type="match status" value="1"/>
</dbReference>
<dbReference type="PROSITE" id="PS00105">
    <property type="entry name" value="AA_TRANSFER_CLASS_1"/>
    <property type="match status" value="1"/>
</dbReference>
<dbReference type="EC" id="2.6.1.-" evidence="4"/>
<keyword evidence="7" id="KW-1185">Reference proteome</keyword>
<gene>
    <name evidence="6" type="primary">dapL</name>
    <name evidence="6" type="ORF">CFX1CAM_1252</name>
</gene>
<dbReference type="InterPro" id="IPR004839">
    <property type="entry name" value="Aminotransferase_I/II_large"/>
</dbReference>
<comment type="similarity">
    <text evidence="4">Belongs to the class-I pyridoxal-phosphate-dependent aminotransferase family.</text>
</comment>
<dbReference type="InterPro" id="IPR004838">
    <property type="entry name" value="NHTrfase_class1_PyrdxlP-BS"/>
</dbReference>
<dbReference type="CDD" id="cd00609">
    <property type="entry name" value="AAT_like"/>
    <property type="match status" value="1"/>
</dbReference>
<dbReference type="InterPro" id="IPR015422">
    <property type="entry name" value="PyrdxlP-dep_Trfase_small"/>
</dbReference>
<dbReference type="GO" id="GO:0030170">
    <property type="term" value="F:pyridoxal phosphate binding"/>
    <property type="evidence" value="ECO:0007669"/>
    <property type="project" value="InterPro"/>
</dbReference>
<sequence>MEIKPAQRISSVKPYFFADLEKTIAKLKQSGLNIIRLDMGSPDLPPADNIIETLVNSARRSDVHGYGPSGGSVGLKSAFAKYYEDRFGVELDPEREVLTLIGSKEGIYNINQVLIDPGDVVLLPDPCYPVYRSGVMISQGQSFSMPLLAENGFLPDLERIPEDVAQKAKLMWLNYPNNPTGAIAPLSFFQKVVDFATKYNIVVAHDAPYVDVCFDDYIAPSILQIPGAKDVCIEFNSLSKTYNMAGWRVGVAVGNPEIVRLLRLLKSQMDSSLFVPIMLAAEAALLEDQSWIRNRNLVYQRRRDIVVKTMEELGFTIENPKAALYVWAGLPNGWKDDIEFCDVLLRETGVSITPGVVYGDSGAGYVRISLVIPAEKLVEAMLRLKDWIKERE</sequence>
<dbReference type="InterPro" id="IPR050881">
    <property type="entry name" value="LL-DAP_aminotransferase"/>
</dbReference>
<comment type="cofactor">
    <cofactor evidence="1 4">
        <name>pyridoxal 5'-phosphate</name>
        <dbReference type="ChEBI" id="CHEBI:597326"/>
    </cofactor>
</comment>
<evidence type="ECO:0000256" key="2">
    <source>
        <dbReference type="ARBA" id="ARBA00022576"/>
    </source>
</evidence>
<dbReference type="InterPro" id="IPR015424">
    <property type="entry name" value="PyrdxlP-dep_Trfase"/>
</dbReference>
<dbReference type="EMBL" id="LT859958">
    <property type="protein sequence ID" value="SMX54317.1"/>
    <property type="molecule type" value="Genomic_DNA"/>
</dbReference>
<organism evidence="6 7">
    <name type="scientific">Candidatus Brevifilum fermentans</name>
    <dbReference type="NCBI Taxonomy" id="1986204"/>
    <lineage>
        <taxon>Bacteria</taxon>
        <taxon>Bacillati</taxon>
        <taxon>Chloroflexota</taxon>
        <taxon>Anaerolineae</taxon>
        <taxon>Anaerolineales</taxon>
        <taxon>Anaerolineaceae</taxon>
        <taxon>Candidatus Brevifilum</taxon>
    </lineage>
</organism>
<dbReference type="SUPFAM" id="SSF53383">
    <property type="entry name" value="PLP-dependent transferases"/>
    <property type="match status" value="1"/>
</dbReference>
<evidence type="ECO:0000256" key="1">
    <source>
        <dbReference type="ARBA" id="ARBA00001933"/>
    </source>
</evidence>
<dbReference type="Proteomes" id="UP000195514">
    <property type="component" value="Chromosome I"/>
</dbReference>
<evidence type="ECO:0000313" key="7">
    <source>
        <dbReference type="Proteomes" id="UP000195514"/>
    </source>
</evidence>
<evidence type="ECO:0000256" key="4">
    <source>
        <dbReference type="RuleBase" id="RU000481"/>
    </source>
</evidence>
<dbReference type="GO" id="GO:0008483">
    <property type="term" value="F:transaminase activity"/>
    <property type="evidence" value="ECO:0007669"/>
    <property type="project" value="UniProtKB-KW"/>
</dbReference>
<protein>
    <recommendedName>
        <fullName evidence="4">Aminotransferase</fullName>
        <ecNumber evidence="4">2.6.1.-</ecNumber>
    </recommendedName>
</protein>
<dbReference type="PANTHER" id="PTHR42832:SF3">
    <property type="entry name" value="L-GLUTAMINE--4-(METHYLSULFANYL)-2-OXOBUTANOATE AMINOTRANSFERASE"/>
    <property type="match status" value="1"/>
</dbReference>
<dbReference type="InterPro" id="IPR015421">
    <property type="entry name" value="PyrdxlP-dep_Trfase_major"/>
</dbReference>
<dbReference type="Gene3D" id="3.40.640.10">
    <property type="entry name" value="Type I PLP-dependent aspartate aminotransferase-like (Major domain)"/>
    <property type="match status" value="1"/>
</dbReference>
<dbReference type="RefSeq" id="WP_087862174.1">
    <property type="nucleotide sequence ID" value="NZ_LT859958.1"/>
</dbReference>
<evidence type="ECO:0000259" key="5">
    <source>
        <dbReference type="Pfam" id="PF00155"/>
    </source>
</evidence>
<keyword evidence="3 4" id="KW-0808">Transferase</keyword>
<name>A0A1Y6K646_9CHLR</name>